<feature type="signal peptide" evidence="2">
    <location>
        <begin position="1"/>
        <end position="22"/>
    </location>
</feature>
<dbReference type="SUPFAM" id="SSF56935">
    <property type="entry name" value="Porins"/>
    <property type="match status" value="1"/>
</dbReference>
<dbReference type="KEGG" id="alkq:M9189_05655"/>
<evidence type="ECO:0000259" key="3">
    <source>
        <dbReference type="Pfam" id="PF07715"/>
    </source>
</evidence>
<reference evidence="4" key="2">
    <citation type="submission" date="2022-06" db="EMBL/GenBank/DDBJ databases">
        <title>Xiashengella guii gen. nov. sp. nov., a bacterium isolated form anaerobic digestion tank.</title>
        <authorList>
            <person name="Huang H."/>
        </authorList>
    </citation>
    <scope>NUCLEOTIDE SEQUENCE</scope>
    <source>
        <strain evidence="4">Ai-910</strain>
    </source>
</reference>
<feature type="chain" id="PRO_5039942449" evidence="2">
    <location>
        <begin position="23"/>
        <end position="809"/>
    </location>
</feature>
<protein>
    <submittedName>
        <fullName evidence="4">TonB-dependent receptor</fullName>
    </submittedName>
</protein>
<evidence type="ECO:0000256" key="2">
    <source>
        <dbReference type="SAM" id="SignalP"/>
    </source>
</evidence>
<keyword evidence="1" id="KW-0472">Membrane</keyword>
<proteinExistence type="inferred from homology"/>
<dbReference type="PROSITE" id="PS52016">
    <property type="entry name" value="TONB_DEPENDENT_REC_3"/>
    <property type="match status" value="1"/>
</dbReference>
<keyword evidence="1" id="KW-1134">Transmembrane beta strand</keyword>
<keyword evidence="2" id="KW-0732">Signal</keyword>
<dbReference type="GO" id="GO:0009279">
    <property type="term" value="C:cell outer membrane"/>
    <property type="evidence" value="ECO:0007669"/>
    <property type="project" value="UniProtKB-SubCell"/>
</dbReference>
<dbReference type="Pfam" id="PF07715">
    <property type="entry name" value="Plug"/>
    <property type="match status" value="1"/>
</dbReference>
<comment type="subcellular location">
    <subcellularLocation>
        <location evidence="1">Cell outer membrane</location>
        <topology evidence="1">Multi-pass membrane protein</topology>
    </subcellularLocation>
</comment>
<dbReference type="RefSeq" id="WP_250725288.1">
    <property type="nucleotide sequence ID" value="NZ_CP098400.1"/>
</dbReference>
<keyword evidence="1" id="KW-0813">Transport</keyword>
<accession>A0A9J6ZSL9</accession>
<dbReference type="Gene3D" id="2.170.130.10">
    <property type="entry name" value="TonB-dependent receptor, plug domain"/>
    <property type="match status" value="1"/>
</dbReference>
<organism evidence="4 5">
    <name type="scientific">Xiashengella succiniciproducens</name>
    <dbReference type="NCBI Taxonomy" id="2949635"/>
    <lineage>
        <taxon>Bacteria</taxon>
        <taxon>Pseudomonadati</taxon>
        <taxon>Bacteroidota</taxon>
        <taxon>Bacteroidia</taxon>
        <taxon>Marinilabiliales</taxon>
        <taxon>Marinilabiliaceae</taxon>
        <taxon>Xiashengella</taxon>
    </lineage>
</organism>
<dbReference type="SUPFAM" id="SSF49464">
    <property type="entry name" value="Carboxypeptidase regulatory domain-like"/>
    <property type="match status" value="1"/>
</dbReference>
<dbReference type="InterPro" id="IPR012910">
    <property type="entry name" value="Plug_dom"/>
</dbReference>
<evidence type="ECO:0000313" key="4">
    <source>
        <dbReference type="EMBL" id="URW80834.1"/>
    </source>
</evidence>
<dbReference type="AlphaFoldDB" id="A0A9J6ZSL9"/>
<keyword evidence="1" id="KW-0998">Cell outer membrane</keyword>
<name>A0A9J6ZSL9_9BACT</name>
<evidence type="ECO:0000256" key="1">
    <source>
        <dbReference type="PROSITE-ProRule" id="PRU01360"/>
    </source>
</evidence>
<keyword evidence="1" id="KW-0812">Transmembrane</keyword>
<dbReference type="EMBL" id="CP098400">
    <property type="protein sequence ID" value="URW80834.1"/>
    <property type="molecule type" value="Genomic_DNA"/>
</dbReference>
<evidence type="ECO:0000313" key="5">
    <source>
        <dbReference type="Proteomes" id="UP001056426"/>
    </source>
</evidence>
<feature type="domain" description="TonB-dependent receptor plug" evidence="3">
    <location>
        <begin position="141"/>
        <end position="222"/>
    </location>
</feature>
<dbReference type="Proteomes" id="UP001056426">
    <property type="component" value="Chromosome"/>
</dbReference>
<comment type="similarity">
    <text evidence="1">Belongs to the TonB-dependent receptor family.</text>
</comment>
<gene>
    <name evidence="4" type="ORF">M9189_05655</name>
</gene>
<dbReference type="InterPro" id="IPR039426">
    <property type="entry name" value="TonB-dep_rcpt-like"/>
</dbReference>
<keyword evidence="5" id="KW-1185">Reference proteome</keyword>
<dbReference type="InterPro" id="IPR008969">
    <property type="entry name" value="CarboxyPept-like_regulatory"/>
</dbReference>
<dbReference type="InterPro" id="IPR037066">
    <property type="entry name" value="Plug_dom_sf"/>
</dbReference>
<sequence>MRLSAFTLLLTSILLMPTRVCGQQSASLAVTVTGSVSDTADSPLPYVHIISDSLAIHTTSSENGSFSFTTDALLPFCFEIRSLGFKTRKVCIGDNTVFPLAITLEKDAYLIDQVDVEGHGPTEINNQQLDISHIRTIPSVAGHSIESLVRSQMGVTSSSELSSQYRVRGGNFDENMVTVNGVEVYRPFLIHSGQQEGLSFVNPDLVESVEFSAGGFSASYGDKMSSVLDINYKRPKEHAGSISAGMLGASLHLEGTGRDGKLSWIGGARYKTNRYLLGTLEEKGYYHPNFTDIQTFISYQSSPALSFDVLGYYSSNRYRFQPQSRETTFGTISDIKRLRVYFLGREDDSFETGYAAVSANYSRGLSQYKLTTSGFRTYEEETYDIISEYWMHELEDPFGDGTEGEQIAVGGFHRYARNDLFGTVNAINLEGKHRGNSLTSWGLQYRHEQFRDRITEWERIDSADYSIPQHDDRLELAYSIHGRNTLSNHRLSAFIKKVFTWQLAKGRLNLDAGIRATWLSFNDETTISPRILLSYLPEGRSSRYRLSGGVYNQSPMFREMRRQDSSINEEISSQRSIHLVAGYDYHFAIAERPFKFTTELYYKYLDRLIPYHIDNVRIVYSGENEAQGYTTGVDFKINGELVPGEESWATLSIMKSEEDISGDTWDDPARAGSPGFIPRPSDQRVNFSLFLQDKLPHNPEFKAHLSFFYGSGLPFGPPRTDRYKATYRMPPYRRVDIGFSYDLLSRRNANKQQHNSYMKNLWLGIEVFNLPDINNTISYYWVTDVYNRQYAVPNYLTSRRINIKLTGKF</sequence>
<keyword evidence="4" id="KW-0675">Receptor</keyword>
<reference evidence="4" key="1">
    <citation type="submission" date="2022-05" db="EMBL/GenBank/DDBJ databases">
        <authorList>
            <person name="Sun X."/>
        </authorList>
    </citation>
    <scope>NUCLEOTIDE SEQUENCE</scope>
    <source>
        <strain evidence="4">Ai-910</strain>
    </source>
</reference>